<evidence type="ECO:0000256" key="4">
    <source>
        <dbReference type="PROSITE-ProRule" id="PRU00433"/>
    </source>
</evidence>
<evidence type="ECO:0000259" key="6">
    <source>
        <dbReference type="PROSITE" id="PS51007"/>
    </source>
</evidence>
<feature type="signal peptide" evidence="5">
    <location>
        <begin position="1"/>
        <end position="22"/>
    </location>
</feature>
<evidence type="ECO:0000256" key="2">
    <source>
        <dbReference type="ARBA" id="ARBA00022723"/>
    </source>
</evidence>
<dbReference type="GO" id="GO:0020037">
    <property type="term" value="F:heme binding"/>
    <property type="evidence" value="ECO:0007669"/>
    <property type="project" value="InterPro"/>
</dbReference>
<keyword evidence="3 4" id="KW-0408">Iron</keyword>
<dbReference type="GO" id="GO:0009055">
    <property type="term" value="F:electron transfer activity"/>
    <property type="evidence" value="ECO:0007669"/>
    <property type="project" value="InterPro"/>
</dbReference>
<keyword evidence="1 4" id="KW-0349">Heme</keyword>
<evidence type="ECO:0000313" key="7">
    <source>
        <dbReference type="EMBL" id="KIC94121.1"/>
    </source>
</evidence>
<evidence type="ECO:0000256" key="1">
    <source>
        <dbReference type="ARBA" id="ARBA00022617"/>
    </source>
</evidence>
<feature type="domain" description="Cytochrome c" evidence="6">
    <location>
        <begin position="41"/>
        <end position="120"/>
    </location>
</feature>
<dbReference type="OrthoDB" id="1524066at2"/>
<comment type="caution">
    <text evidence="7">The sequence shown here is derived from an EMBL/GenBank/DDBJ whole genome shotgun (WGS) entry which is preliminary data.</text>
</comment>
<dbReference type="EMBL" id="JSVC01000015">
    <property type="protein sequence ID" value="KIC94121.1"/>
    <property type="molecule type" value="Genomic_DNA"/>
</dbReference>
<dbReference type="InterPro" id="IPR036909">
    <property type="entry name" value="Cyt_c-like_dom_sf"/>
</dbReference>
<accession>A0A0C1L3E3</accession>
<dbReference type="PROSITE" id="PS51007">
    <property type="entry name" value="CYTC"/>
    <property type="match status" value="1"/>
</dbReference>
<dbReference type="Proteomes" id="UP000031408">
    <property type="component" value="Unassembled WGS sequence"/>
</dbReference>
<gene>
    <name evidence="7" type="ORF">OI18_14090</name>
</gene>
<keyword evidence="2 4" id="KW-0479">Metal-binding</keyword>
<dbReference type="PROSITE" id="PS51257">
    <property type="entry name" value="PROKAR_LIPOPROTEIN"/>
    <property type="match status" value="1"/>
</dbReference>
<dbReference type="STRING" id="1349421.OI18_14090"/>
<feature type="chain" id="PRO_5002148776" description="Cytochrome c domain-containing protein" evidence="5">
    <location>
        <begin position="23"/>
        <end position="123"/>
    </location>
</feature>
<sequence length="123" mass="13131">MKKSIVIPVAFFVLIVTVGSCSKDNEEDQPGNDNCVTENMSFAGNIQPILNANCTTCHNPNLLNGNVNLTTYDGVKVVADNGKLVGVINHSPGFPPMPQSGGKLSDCNIDKIEAWISQGKQNN</sequence>
<keyword evidence="5" id="KW-0732">Signal</keyword>
<organism evidence="7 8">
    <name type="scientific">Flavihumibacter solisilvae</name>
    <dbReference type="NCBI Taxonomy" id="1349421"/>
    <lineage>
        <taxon>Bacteria</taxon>
        <taxon>Pseudomonadati</taxon>
        <taxon>Bacteroidota</taxon>
        <taxon>Chitinophagia</taxon>
        <taxon>Chitinophagales</taxon>
        <taxon>Chitinophagaceae</taxon>
        <taxon>Flavihumibacter</taxon>
    </lineage>
</organism>
<proteinExistence type="predicted"/>
<evidence type="ECO:0000313" key="8">
    <source>
        <dbReference type="Proteomes" id="UP000031408"/>
    </source>
</evidence>
<dbReference type="RefSeq" id="WP_039140745.1">
    <property type="nucleotide sequence ID" value="NZ_JSVC01000015.1"/>
</dbReference>
<name>A0A0C1L3E3_9BACT</name>
<evidence type="ECO:0000256" key="5">
    <source>
        <dbReference type="SAM" id="SignalP"/>
    </source>
</evidence>
<dbReference type="AlphaFoldDB" id="A0A0C1L3E3"/>
<dbReference type="GO" id="GO:0046872">
    <property type="term" value="F:metal ion binding"/>
    <property type="evidence" value="ECO:0007669"/>
    <property type="project" value="UniProtKB-KW"/>
</dbReference>
<reference evidence="7 8" key="1">
    <citation type="submission" date="2014-11" db="EMBL/GenBank/DDBJ databases">
        <title>Genome sequence of Flavihumibacter solisilvae 3-3.</title>
        <authorList>
            <person name="Zhou G."/>
            <person name="Li M."/>
            <person name="Wang G."/>
        </authorList>
    </citation>
    <scope>NUCLEOTIDE SEQUENCE [LARGE SCALE GENOMIC DNA]</scope>
    <source>
        <strain evidence="7 8">3-3</strain>
    </source>
</reference>
<protein>
    <recommendedName>
        <fullName evidence="6">Cytochrome c domain-containing protein</fullName>
    </recommendedName>
</protein>
<dbReference type="SUPFAM" id="SSF46626">
    <property type="entry name" value="Cytochrome c"/>
    <property type="match status" value="1"/>
</dbReference>
<keyword evidence="8" id="KW-1185">Reference proteome</keyword>
<evidence type="ECO:0000256" key="3">
    <source>
        <dbReference type="ARBA" id="ARBA00023004"/>
    </source>
</evidence>
<dbReference type="InterPro" id="IPR009056">
    <property type="entry name" value="Cyt_c-like_dom"/>
</dbReference>
<dbReference type="Gene3D" id="1.10.760.10">
    <property type="entry name" value="Cytochrome c-like domain"/>
    <property type="match status" value="1"/>
</dbReference>